<dbReference type="OrthoDB" id="3774349at2759"/>
<keyword evidence="2" id="KW-0539">Nucleus</keyword>
<dbReference type="PANTHER" id="PTHR47655:SF2">
    <property type="entry name" value="QUINIC ACID UTILIZATION ACTIVATOR"/>
    <property type="match status" value="1"/>
</dbReference>
<keyword evidence="6" id="KW-1185">Reference proteome</keyword>
<name>A0A8K0VWT5_9PLEO</name>
<reference evidence="5" key="1">
    <citation type="journal article" date="2021" name="Nat. Commun.">
        <title>Genetic determinants of endophytism in the Arabidopsis root mycobiome.</title>
        <authorList>
            <person name="Mesny F."/>
            <person name="Miyauchi S."/>
            <person name="Thiergart T."/>
            <person name="Pickel B."/>
            <person name="Atanasova L."/>
            <person name="Karlsson M."/>
            <person name="Huettel B."/>
            <person name="Barry K.W."/>
            <person name="Haridas S."/>
            <person name="Chen C."/>
            <person name="Bauer D."/>
            <person name="Andreopoulos W."/>
            <person name="Pangilinan J."/>
            <person name="LaButti K."/>
            <person name="Riley R."/>
            <person name="Lipzen A."/>
            <person name="Clum A."/>
            <person name="Drula E."/>
            <person name="Henrissat B."/>
            <person name="Kohler A."/>
            <person name="Grigoriev I.V."/>
            <person name="Martin F.M."/>
            <person name="Hacquard S."/>
        </authorList>
    </citation>
    <scope>NUCLEOTIDE SEQUENCE</scope>
    <source>
        <strain evidence="5">MPI-SDFR-AT-0120</strain>
    </source>
</reference>
<organism evidence="5 6">
    <name type="scientific">Paraphoma chrysanthemicola</name>
    <dbReference type="NCBI Taxonomy" id="798071"/>
    <lineage>
        <taxon>Eukaryota</taxon>
        <taxon>Fungi</taxon>
        <taxon>Dikarya</taxon>
        <taxon>Ascomycota</taxon>
        <taxon>Pezizomycotina</taxon>
        <taxon>Dothideomycetes</taxon>
        <taxon>Pleosporomycetidae</taxon>
        <taxon>Pleosporales</taxon>
        <taxon>Pleosporineae</taxon>
        <taxon>Phaeosphaeriaceae</taxon>
        <taxon>Paraphoma</taxon>
    </lineage>
</organism>
<proteinExistence type="predicted"/>
<dbReference type="GO" id="GO:0045944">
    <property type="term" value="P:positive regulation of transcription by RNA polymerase II"/>
    <property type="evidence" value="ECO:0007669"/>
    <property type="project" value="TreeGrafter"/>
</dbReference>
<protein>
    <recommendedName>
        <fullName evidence="4">Zn(2)-C6 fungal-type domain-containing protein</fullName>
    </recommendedName>
</protein>
<dbReference type="Proteomes" id="UP000813461">
    <property type="component" value="Unassembled WGS sequence"/>
</dbReference>
<accession>A0A8K0VWT5</accession>
<dbReference type="EMBL" id="JAGMVJ010000012">
    <property type="protein sequence ID" value="KAH7084139.1"/>
    <property type="molecule type" value="Genomic_DNA"/>
</dbReference>
<sequence>MTPAHASPNASSSSKRPRVNSNENEELSMRRRIRVSEACTTCRIRKDRCDGGRPKCNNCLRARRDCTYKPTKKRGLRTGYVRALETLLGLLFSTVQGLDPWVAALFEGQETVPSFHLNQLEGQPAGASVEALIDTWRRSALLTQVEHALSTENNNDGENTESGKGFDQKALQASVLAANIFHIHDTAPQEIPNVSLQTAMESQPAARMILTEELATQSRSPTCITEPIVELEPIFQMPCDQSPLSGGSNTAFHADLEDSNPMSVNWRFLLDIYFYTTHCWLPMCQKHELLRTAFVTTSASTNQTAEAPVSPGERTFLTAILSYATFLNDPEHTRTTASETSTIVERAVASRDSIKILFPNDLESYEIGHVRALLILTLIDIACGNQDQAWISIGSAIFHVTVLVKPYLRQERPTKDLDEGIRRTLLCCMSLDCLVAAWIGLRPYFTRSDIVSIGPLLTDGLEEWEPWRCHEPSIVVASNFQSPSRSLSIFNEVVDLVSVLNDMLRASDGVLTRSCSQTSHETTSDWLQRIPSTSVPVEAPLNPQQFNCYLLANSIQELIRARVGRDRCDQAAQNTYNHLSLIDDISKEFIKVTGKINVSPTCRISLFLLRLATSSSSQPATGFETELQSLRDWLQSLQSSRTTGLLVPHTWPSLRDQYQSTANERYTEPHNQRIEHLDSLEIGSDVRDDELNPQRAVDYLDPGYTHLDPIGATNRGPSTNSSTVSPLIGMPTTEPDGMGLTLSDDGLFQSLASLDSADWLANFPDFMMHLGAPNTSASSMDRFLDVNPD</sequence>
<dbReference type="CDD" id="cd12148">
    <property type="entry name" value="fungal_TF_MHR"/>
    <property type="match status" value="1"/>
</dbReference>
<dbReference type="PROSITE" id="PS50048">
    <property type="entry name" value="ZN2_CY6_FUNGAL_2"/>
    <property type="match status" value="1"/>
</dbReference>
<dbReference type="InterPro" id="IPR001138">
    <property type="entry name" value="Zn2Cys6_DnaBD"/>
</dbReference>
<keyword evidence="1" id="KW-0479">Metal-binding</keyword>
<dbReference type="PANTHER" id="PTHR47655">
    <property type="entry name" value="QUINIC ACID UTILIZATION ACTIVATOR"/>
    <property type="match status" value="1"/>
</dbReference>
<dbReference type="GO" id="GO:0008270">
    <property type="term" value="F:zinc ion binding"/>
    <property type="evidence" value="ECO:0007669"/>
    <property type="project" value="InterPro"/>
</dbReference>
<dbReference type="InterPro" id="IPR052783">
    <property type="entry name" value="Metabolic/Drug-Res_Regulator"/>
</dbReference>
<evidence type="ECO:0000256" key="2">
    <source>
        <dbReference type="ARBA" id="ARBA00023242"/>
    </source>
</evidence>
<dbReference type="PROSITE" id="PS00463">
    <property type="entry name" value="ZN2_CY6_FUNGAL_1"/>
    <property type="match status" value="1"/>
</dbReference>
<dbReference type="Pfam" id="PF00172">
    <property type="entry name" value="Zn_clus"/>
    <property type="match status" value="1"/>
</dbReference>
<dbReference type="InterPro" id="IPR007219">
    <property type="entry name" value="XnlR_reg_dom"/>
</dbReference>
<comment type="caution">
    <text evidence="5">The sequence shown here is derived from an EMBL/GenBank/DDBJ whole genome shotgun (WGS) entry which is preliminary data.</text>
</comment>
<feature type="compositionally biased region" description="Low complexity" evidence="3">
    <location>
        <begin position="1"/>
        <end position="14"/>
    </location>
</feature>
<dbReference type="AlphaFoldDB" id="A0A8K0VWT5"/>
<dbReference type="GO" id="GO:0003677">
    <property type="term" value="F:DNA binding"/>
    <property type="evidence" value="ECO:0007669"/>
    <property type="project" value="InterPro"/>
</dbReference>
<dbReference type="CDD" id="cd00067">
    <property type="entry name" value="GAL4"/>
    <property type="match status" value="1"/>
</dbReference>
<evidence type="ECO:0000313" key="6">
    <source>
        <dbReference type="Proteomes" id="UP000813461"/>
    </source>
</evidence>
<dbReference type="Gene3D" id="4.10.240.10">
    <property type="entry name" value="Zn(2)-C6 fungal-type DNA-binding domain"/>
    <property type="match status" value="1"/>
</dbReference>
<evidence type="ECO:0000256" key="1">
    <source>
        <dbReference type="ARBA" id="ARBA00022723"/>
    </source>
</evidence>
<feature type="region of interest" description="Disordered" evidence="3">
    <location>
        <begin position="1"/>
        <end position="27"/>
    </location>
</feature>
<gene>
    <name evidence="5" type="ORF">FB567DRAFT_76034</name>
</gene>
<dbReference type="Pfam" id="PF04082">
    <property type="entry name" value="Fungal_trans"/>
    <property type="match status" value="1"/>
</dbReference>
<dbReference type="GO" id="GO:0006351">
    <property type="term" value="P:DNA-templated transcription"/>
    <property type="evidence" value="ECO:0007669"/>
    <property type="project" value="InterPro"/>
</dbReference>
<dbReference type="SUPFAM" id="SSF57701">
    <property type="entry name" value="Zn2/Cys6 DNA-binding domain"/>
    <property type="match status" value="1"/>
</dbReference>
<evidence type="ECO:0000259" key="4">
    <source>
        <dbReference type="PROSITE" id="PS50048"/>
    </source>
</evidence>
<feature type="domain" description="Zn(2)-C6 fungal-type" evidence="4">
    <location>
        <begin position="38"/>
        <end position="68"/>
    </location>
</feature>
<evidence type="ECO:0000313" key="5">
    <source>
        <dbReference type="EMBL" id="KAH7084139.1"/>
    </source>
</evidence>
<evidence type="ECO:0000256" key="3">
    <source>
        <dbReference type="SAM" id="MobiDB-lite"/>
    </source>
</evidence>
<dbReference type="InterPro" id="IPR036864">
    <property type="entry name" value="Zn2-C6_fun-type_DNA-bd_sf"/>
</dbReference>
<dbReference type="SMART" id="SM00066">
    <property type="entry name" value="GAL4"/>
    <property type="match status" value="1"/>
</dbReference>
<dbReference type="GO" id="GO:0000981">
    <property type="term" value="F:DNA-binding transcription factor activity, RNA polymerase II-specific"/>
    <property type="evidence" value="ECO:0007669"/>
    <property type="project" value="InterPro"/>
</dbReference>